<name>A0AAD6WSJ0_9AGAR</name>
<dbReference type="InterPro" id="IPR036389">
    <property type="entry name" value="RNase_III_sf"/>
</dbReference>
<dbReference type="GO" id="GO:0006396">
    <property type="term" value="P:RNA processing"/>
    <property type="evidence" value="ECO:0007669"/>
    <property type="project" value="InterPro"/>
</dbReference>
<reference evidence="2" key="1">
    <citation type="submission" date="2023-03" db="EMBL/GenBank/DDBJ databases">
        <title>Massive genome expansion in bonnet fungi (Mycena s.s.) driven by repeated elements and novel gene families across ecological guilds.</title>
        <authorList>
            <consortium name="Lawrence Berkeley National Laboratory"/>
            <person name="Harder C.B."/>
            <person name="Miyauchi S."/>
            <person name="Viragh M."/>
            <person name="Kuo A."/>
            <person name="Thoen E."/>
            <person name="Andreopoulos B."/>
            <person name="Lu D."/>
            <person name="Skrede I."/>
            <person name="Drula E."/>
            <person name="Henrissat B."/>
            <person name="Morin E."/>
            <person name="Kohler A."/>
            <person name="Barry K."/>
            <person name="LaButti K."/>
            <person name="Morin E."/>
            <person name="Salamov A."/>
            <person name="Lipzen A."/>
            <person name="Mereny Z."/>
            <person name="Hegedus B."/>
            <person name="Baldrian P."/>
            <person name="Stursova M."/>
            <person name="Weitz H."/>
            <person name="Taylor A."/>
            <person name="Grigoriev I.V."/>
            <person name="Nagy L.G."/>
            <person name="Martin F."/>
            <person name="Kauserud H."/>
        </authorList>
    </citation>
    <scope>NUCLEOTIDE SEQUENCE</scope>
    <source>
        <strain evidence="2">CBHHK200</strain>
    </source>
</reference>
<dbReference type="SUPFAM" id="SSF69065">
    <property type="entry name" value="RNase III domain-like"/>
    <property type="match status" value="1"/>
</dbReference>
<dbReference type="EMBL" id="JARJCM010000189">
    <property type="protein sequence ID" value="KAJ7023390.1"/>
    <property type="molecule type" value="Genomic_DNA"/>
</dbReference>
<evidence type="ECO:0000256" key="1">
    <source>
        <dbReference type="SAM" id="MobiDB-lite"/>
    </source>
</evidence>
<gene>
    <name evidence="2" type="ORF">C8F04DRAFT_1305358</name>
</gene>
<accession>A0AAD6WSJ0</accession>
<evidence type="ECO:0000313" key="2">
    <source>
        <dbReference type="EMBL" id="KAJ7023390.1"/>
    </source>
</evidence>
<organism evidence="2 3">
    <name type="scientific">Mycena alexandri</name>
    <dbReference type="NCBI Taxonomy" id="1745969"/>
    <lineage>
        <taxon>Eukaryota</taxon>
        <taxon>Fungi</taxon>
        <taxon>Dikarya</taxon>
        <taxon>Basidiomycota</taxon>
        <taxon>Agaricomycotina</taxon>
        <taxon>Agaricomycetes</taxon>
        <taxon>Agaricomycetidae</taxon>
        <taxon>Agaricales</taxon>
        <taxon>Marasmiineae</taxon>
        <taxon>Mycenaceae</taxon>
        <taxon>Mycena</taxon>
    </lineage>
</organism>
<dbReference type="GO" id="GO:0004525">
    <property type="term" value="F:ribonuclease III activity"/>
    <property type="evidence" value="ECO:0007669"/>
    <property type="project" value="InterPro"/>
</dbReference>
<feature type="region of interest" description="Disordered" evidence="1">
    <location>
        <begin position="444"/>
        <end position="498"/>
    </location>
</feature>
<comment type="caution">
    <text evidence="2">The sequence shown here is derived from an EMBL/GenBank/DDBJ whole genome shotgun (WGS) entry which is preliminary data.</text>
</comment>
<keyword evidence="3" id="KW-1185">Reference proteome</keyword>
<feature type="compositionally biased region" description="Basic residues" evidence="1">
    <location>
        <begin position="454"/>
        <end position="476"/>
    </location>
</feature>
<evidence type="ECO:0000313" key="3">
    <source>
        <dbReference type="Proteomes" id="UP001218188"/>
    </source>
</evidence>
<sequence>MLVDARCHHDVVSCLFPPPSRSTLVDLAAVPASVPPDFAYSSPSTLLLRYSNLRISDLPSRITPGTSKLSIPMFKASLPTSNSFTQDLSGHSRPCNALKISIQSTKMIKLVAGRDGPSSTSIFKLANFKQLLVRAVVSSLSLLSSATLPPRHLLCPQTGGSSGHRSDTWTFPRPPFRYTVVIVVLYVLLYSHSMPGATECYGVLVSVFSRCSPRSSVQATFYSFSSTAADHNNCVLASERFIQAHGVLALPPFKSKTTCQATFSWSHWVRGGLEHNGDKQAYAIVGCKARLVCPVTDPRAPRFYVAARTALTCNRFFGVYLLQLGMVQSNENKEVGDVFEALLAALLLDYPLGFVQDWLYRALNPFCYLLLDVLFPNTKRKLLAVDSRALKRLCLGLATTPLPIAGTDANINADAKAKADADVISNADTNVTADTTSASVNTCADADPDANANAKRKRKRERQEHKRYHYHRKRYPRPQQIYGPPRSPATIDHHHEPSRWTSGCLRFAGEATLSETTVY</sequence>
<dbReference type="Proteomes" id="UP001218188">
    <property type="component" value="Unassembled WGS sequence"/>
</dbReference>
<proteinExistence type="predicted"/>
<dbReference type="AlphaFoldDB" id="A0AAD6WSJ0"/>
<protein>
    <submittedName>
        <fullName evidence="2">Uncharacterized protein</fullName>
    </submittedName>
</protein>